<gene>
    <name evidence="2" type="ORF">Rhe02_15450</name>
</gene>
<dbReference type="Proteomes" id="UP000612899">
    <property type="component" value="Unassembled WGS sequence"/>
</dbReference>
<dbReference type="InterPro" id="IPR050508">
    <property type="entry name" value="Methyltransf_Superfamily"/>
</dbReference>
<dbReference type="InterPro" id="IPR029063">
    <property type="entry name" value="SAM-dependent_MTases_sf"/>
</dbReference>
<dbReference type="SUPFAM" id="SSF53335">
    <property type="entry name" value="S-adenosyl-L-methionine-dependent methyltransferases"/>
    <property type="match status" value="1"/>
</dbReference>
<protein>
    <recommendedName>
        <fullName evidence="1">Methyltransferase domain-containing protein</fullName>
    </recommendedName>
</protein>
<sequence>MISLGRIGRLYRQVADRVNEGSEVLEIGCGTGAVTSLLLARRCTVTGVDRSKQMLDVARRKLAPELGTGRLELHELNITGLDRVLAGRSFDFVVCCLVLSELSKAEERFALDEAYRLLRPGGTLIVADEVAPAARLSRLWYQLQRLPLMALTYAVTQTTTHHTEDLAEKLGQRGLEHVGVESFHGGSFHIVRGSKCLQQAAA</sequence>
<evidence type="ECO:0000313" key="2">
    <source>
        <dbReference type="EMBL" id="GIH03478.1"/>
    </source>
</evidence>
<dbReference type="Gene3D" id="3.40.50.150">
    <property type="entry name" value="Vaccinia Virus protein VP39"/>
    <property type="match status" value="1"/>
</dbReference>
<evidence type="ECO:0000259" key="1">
    <source>
        <dbReference type="Pfam" id="PF13649"/>
    </source>
</evidence>
<dbReference type="EMBL" id="BONY01000007">
    <property type="protein sequence ID" value="GIH03478.1"/>
    <property type="molecule type" value="Genomic_DNA"/>
</dbReference>
<proteinExistence type="predicted"/>
<name>A0A8J3VF10_9ACTN</name>
<dbReference type="InterPro" id="IPR041698">
    <property type="entry name" value="Methyltransf_25"/>
</dbReference>
<dbReference type="Pfam" id="PF13649">
    <property type="entry name" value="Methyltransf_25"/>
    <property type="match status" value="1"/>
</dbReference>
<organism evidence="2 3">
    <name type="scientific">Rhizocola hellebori</name>
    <dbReference type="NCBI Taxonomy" id="1392758"/>
    <lineage>
        <taxon>Bacteria</taxon>
        <taxon>Bacillati</taxon>
        <taxon>Actinomycetota</taxon>
        <taxon>Actinomycetes</taxon>
        <taxon>Micromonosporales</taxon>
        <taxon>Micromonosporaceae</taxon>
        <taxon>Rhizocola</taxon>
    </lineage>
</organism>
<dbReference type="AlphaFoldDB" id="A0A8J3VF10"/>
<reference evidence="2" key="1">
    <citation type="submission" date="2021-01" db="EMBL/GenBank/DDBJ databases">
        <title>Whole genome shotgun sequence of Rhizocola hellebori NBRC 109834.</title>
        <authorList>
            <person name="Komaki H."/>
            <person name="Tamura T."/>
        </authorList>
    </citation>
    <scope>NUCLEOTIDE SEQUENCE</scope>
    <source>
        <strain evidence="2">NBRC 109834</strain>
    </source>
</reference>
<feature type="domain" description="Methyltransferase" evidence="1">
    <location>
        <begin position="24"/>
        <end position="122"/>
    </location>
</feature>
<accession>A0A8J3VF10</accession>
<evidence type="ECO:0000313" key="3">
    <source>
        <dbReference type="Proteomes" id="UP000612899"/>
    </source>
</evidence>
<dbReference type="CDD" id="cd02440">
    <property type="entry name" value="AdoMet_MTases"/>
    <property type="match status" value="1"/>
</dbReference>
<comment type="caution">
    <text evidence="2">The sequence shown here is derived from an EMBL/GenBank/DDBJ whole genome shotgun (WGS) entry which is preliminary data.</text>
</comment>
<dbReference type="PANTHER" id="PTHR42912">
    <property type="entry name" value="METHYLTRANSFERASE"/>
    <property type="match status" value="1"/>
</dbReference>
<dbReference type="NCBIfam" id="NF043040">
    <property type="entry name" value="corrin_prot_MT"/>
    <property type="match status" value="1"/>
</dbReference>
<dbReference type="GO" id="GO:0008168">
    <property type="term" value="F:methyltransferase activity"/>
    <property type="evidence" value="ECO:0007669"/>
    <property type="project" value="TreeGrafter"/>
</dbReference>
<keyword evidence="3" id="KW-1185">Reference proteome</keyword>